<proteinExistence type="predicted"/>
<dbReference type="Proteomes" id="UP000326302">
    <property type="component" value="Unassembled WGS sequence"/>
</dbReference>
<dbReference type="Proteomes" id="UP000326865">
    <property type="component" value="Unassembled WGS sequence"/>
</dbReference>
<keyword evidence="6" id="KW-1185">Reference proteome</keyword>
<dbReference type="InterPro" id="IPR043809">
    <property type="entry name" value="DUF5791"/>
</dbReference>
<dbReference type="Proteomes" id="UP000326207">
    <property type="component" value="Unassembled WGS sequence"/>
</dbReference>
<evidence type="ECO:0000313" key="4">
    <source>
        <dbReference type="Proteomes" id="UP000326207"/>
    </source>
</evidence>
<dbReference type="EMBL" id="QKKZ01000002">
    <property type="protein sequence ID" value="KAB7514790.1"/>
    <property type="molecule type" value="Genomic_DNA"/>
</dbReference>
<dbReference type="AlphaFoldDB" id="A0A5N5U817"/>
<dbReference type="EMBL" id="QMDY01000002">
    <property type="protein sequence ID" value="KAB7519324.1"/>
    <property type="molecule type" value="Genomic_DNA"/>
</dbReference>
<evidence type="ECO:0000313" key="1">
    <source>
        <dbReference type="EMBL" id="KAB7514790.1"/>
    </source>
</evidence>
<accession>A0A5N5UKE0</accession>
<dbReference type="EMBL" id="QJOW01000001">
    <property type="protein sequence ID" value="KAB7518102.1"/>
    <property type="molecule type" value="Genomic_DNA"/>
</dbReference>
<dbReference type="OrthoDB" id="306692at2157"/>
<reference evidence="4 5" key="1">
    <citation type="submission" date="2019-10" db="EMBL/GenBank/DDBJ databases">
        <title>Unraveling microbial dark matter from salterns through culturing: the case of the genus Halosegnis.</title>
        <authorList>
            <person name="Duran-Viseras A."/>
            <person name="Andrei A.-S."/>
            <person name="Vera-Gargallo B."/>
            <person name="Ghai R."/>
            <person name="Sanchez-Porro C."/>
            <person name="Ventosa A."/>
        </authorList>
    </citation>
    <scope>NUCLEOTIDE SEQUENCE [LARGE SCALE GENOMIC DNA]</scope>
    <source>
        <strain evidence="2 5">F17-44</strain>
        <strain evidence="1 6">F18-79</strain>
        <strain evidence="3 4">F19-13</strain>
    </source>
</reference>
<accession>A0A5N5ULY9</accession>
<dbReference type="RefSeq" id="WP_152119002.1">
    <property type="nucleotide sequence ID" value="NZ_QJOW01000001.1"/>
</dbReference>
<gene>
    <name evidence="1" type="ORF">DM867_06670</name>
    <name evidence="2" type="ORF">DMP03_01690</name>
    <name evidence="3" type="ORF">DP108_04245</name>
</gene>
<accession>A0A5N5U817</accession>
<evidence type="ECO:0000313" key="2">
    <source>
        <dbReference type="EMBL" id="KAB7518102.1"/>
    </source>
</evidence>
<evidence type="ECO:0000313" key="3">
    <source>
        <dbReference type="EMBL" id="KAB7519324.1"/>
    </source>
</evidence>
<evidence type="ECO:0000313" key="6">
    <source>
        <dbReference type="Proteomes" id="UP000326865"/>
    </source>
</evidence>
<name>A0A5N5U817_9EURY</name>
<organism evidence="1 6">
    <name type="scientific">Halosegnis rubeus</name>
    <dbReference type="NCBI Taxonomy" id="2212850"/>
    <lineage>
        <taxon>Archaea</taxon>
        <taxon>Methanobacteriati</taxon>
        <taxon>Methanobacteriota</taxon>
        <taxon>Stenosarchaea group</taxon>
        <taxon>Halobacteria</taxon>
        <taxon>Halobacteriales</taxon>
        <taxon>Natronomonadaceae</taxon>
        <taxon>Halosegnis</taxon>
    </lineage>
</organism>
<evidence type="ECO:0000313" key="5">
    <source>
        <dbReference type="Proteomes" id="UP000326302"/>
    </source>
</evidence>
<dbReference type="Pfam" id="PF19104">
    <property type="entry name" value="DUF5791"/>
    <property type="match status" value="1"/>
</dbReference>
<protein>
    <submittedName>
        <fullName evidence="1">Uncharacterized protein</fullName>
    </submittedName>
</protein>
<sequence>MLHDLVANPGDHSGPELYDAMVAELAAGVESVGVDAIAAETDVPEATLRDLVAGDQPELTVEEAAAILAVVEDDHAGDIVALSRDAIMMGMSQAVLDVEALAANAGGELEPREVQSKIEGRFPMTLREFALLHATIQAQTV</sequence>
<comment type="caution">
    <text evidence="1">The sequence shown here is derived from an EMBL/GenBank/DDBJ whole genome shotgun (WGS) entry which is preliminary data.</text>
</comment>